<dbReference type="EMBL" id="FOCW01000011">
    <property type="protein sequence ID" value="SEN92878.1"/>
    <property type="molecule type" value="Genomic_DNA"/>
</dbReference>
<keyword evidence="1" id="KW-1133">Transmembrane helix</keyword>
<feature type="transmembrane region" description="Helical" evidence="1">
    <location>
        <begin position="39"/>
        <end position="58"/>
    </location>
</feature>
<feature type="transmembrane region" description="Helical" evidence="1">
    <location>
        <begin position="70"/>
        <end position="93"/>
    </location>
</feature>
<dbReference type="AlphaFoldDB" id="A0A1H8KKE4"/>
<evidence type="ECO:0000313" key="2">
    <source>
        <dbReference type="EMBL" id="SEN92878.1"/>
    </source>
</evidence>
<evidence type="ECO:0000256" key="1">
    <source>
        <dbReference type="SAM" id="Phobius"/>
    </source>
</evidence>
<feature type="transmembrane region" description="Helical" evidence="1">
    <location>
        <begin position="105"/>
        <end position="132"/>
    </location>
</feature>
<dbReference type="OrthoDB" id="9154947at2"/>
<name>A0A1H8KKE4_9BURK</name>
<keyword evidence="1" id="KW-0472">Membrane</keyword>
<keyword evidence="1" id="KW-0812">Transmembrane</keyword>
<dbReference type="RefSeq" id="WP_091818200.1">
    <property type="nucleotide sequence ID" value="NZ_FOCW01000011.1"/>
</dbReference>
<protein>
    <submittedName>
        <fullName evidence="2">ATP synthase protein I</fullName>
    </submittedName>
</protein>
<organism evidence="2 3">
    <name type="scientific">Brachymonas denitrificans DSM 15123</name>
    <dbReference type="NCBI Taxonomy" id="1121117"/>
    <lineage>
        <taxon>Bacteria</taxon>
        <taxon>Pseudomonadati</taxon>
        <taxon>Pseudomonadota</taxon>
        <taxon>Betaproteobacteria</taxon>
        <taxon>Burkholderiales</taxon>
        <taxon>Comamonadaceae</taxon>
        <taxon>Brachymonas</taxon>
    </lineage>
</organism>
<feature type="transmembrane region" description="Helical" evidence="1">
    <location>
        <begin position="138"/>
        <end position="158"/>
    </location>
</feature>
<dbReference type="Proteomes" id="UP000199531">
    <property type="component" value="Unassembled WGS sequence"/>
</dbReference>
<sequence>MDKYQPFDDETEQEEIIPWTAEQARAWREANPTPSLWRLWRIQVAVGGVLVLLVWLLQMQAGWRFGVVPSAAFGVLAVLGPSALATAGVLRGWRRQMQAQRKVGGAGLSFATILMWEGFKVLFTIALLALAPQVLREWMSWPAMLAGFVVTLKAYWWAWIRGQARAH</sequence>
<proteinExistence type="predicted"/>
<evidence type="ECO:0000313" key="3">
    <source>
        <dbReference type="Proteomes" id="UP000199531"/>
    </source>
</evidence>
<reference evidence="2 3" key="1">
    <citation type="submission" date="2016-10" db="EMBL/GenBank/DDBJ databases">
        <authorList>
            <person name="de Groot N.N."/>
        </authorList>
    </citation>
    <scope>NUCLEOTIDE SEQUENCE [LARGE SCALE GENOMIC DNA]</scope>
    <source>
        <strain evidence="2 3">DSM 15123</strain>
    </source>
</reference>
<gene>
    <name evidence="2" type="ORF">SAMN02745977_02367</name>
</gene>
<dbReference type="STRING" id="1121117.SAMN02745977_02367"/>
<keyword evidence="3" id="KW-1185">Reference proteome</keyword>
<accession>A0A1H8KKE4</accession>